<dbReference type="EMBL" id="MCIB01000001">
    <property type="protein sequence ID" value="RKD34607.1"/>
    <property type="molecule type" value="Genomic_DNA"/>
</dbReference>
<dbReference type="Pfam" id="PF06133">
    <property type="entry name" value="Com_YlbF"/>
    <property type="match status" value="1"/>
</dbReference>
<accession>A0A419TAY1</accession>
<keyword evidence="2" id="KW-1185">Reference proteome</keyword>
<proteinExistence type="predicted"/>
<protein>
    <submittedName>
        <fullName evidence="1">Uncharacterized protein</fullName>
    </submittedName>
</protein>
<dbReference type="RefSeq" id="WP_120166670.1">
    <property type="nucleotide sequence ID" value="NZ_MCIB01000001.1"/>
</dbReference>
<dbReference type="SUPFAM" id="SSF158622">
    <property type="entry name" value="YheA/YmcA-like"/>
    <property type="match status" value="1"/>
</dbReference>
<evidence type="ECO:0000313" key="1">
    <source>
        <dbReference type="EMBL" id="RKD34607.1"/>
    </source>
</evidence>
<evidence type="ECO:0000313" key="2">
    <source>
        <dbReference type="Proteomes" id="UP000284177"/>
    </source>
</evidence>
<organism evidence="1 2">
    <name type="scientific">Thermohalobacter berrensis</name>
    <dbReference type="NCBI Taxonomy" id="99594"/>
    <lineage>
        <taxon>Bacteria</taxon>
        <taxon>Bacillati</taxon>
        <taxon>Bacillota</taxon>
        <taxon>Tissierellia</taxon>
        <taxon>Tissierellales</taxon>
        <taxon>Thermohalobacteraceae</taxon>
        <taxon>Thermohalobacter</taxon>
    </lineage>
</organism>
<gene>
    <name evidence="1" type="ORF">BET03_01920</name>
</gene>
<comment type="caution">
    <text evidence="1">The sequence shown here is derived from an EMBL/GenBank/DDBJ whole genome shotgun (WGS) entry which is preliminary data.</text>
</comment>
<dbReference type="AlphaFoldDB" id="A0A419TAY1"/>
<dbReference type="Proteomes" id="UP000284177">
    <property type="component" value="Unassembled WGS sequence"/>
</dbReference>
<name>A0A419TAY1_9FIRM</name>
<dbReference type="OrthoDB" id="9811402at2"/>
<dbReference type="InterPro" id="IPR023378">
    <property type="entry name" value="YheA/YmcA-like_dom_sf"/>
</dbReference>
<dbReference type="InterPro" id="IPR010368">
    <property type="entry name" value="Com_YlbF"/>
</dbReference>
<sequence length="115" mass="13486">MNVYDEAHSLARAIKNSNEYKEYVRRQREVLKNTKLKEMVQDFRSKAMEIQMAQMGGKKVDEEKIEKFKKLEEVVTSNPVINEFFAAEMRFAQMMNDIYKILGDTLDVDLGVNDK</sequence>
<reference evidence="1 2" key="1">
    <citation type="submission" date="2016-08" db="EMBL/GenBank/DDBJ databases">
        <title>Novel Firmicutes and Novel Genomes.</title>
        <authorList>
            <person name="Poppleton D.I."/>
            <person name="Gribaldo S."/>
        </authorList>
    </citation>
    <scope>NUCLEOTIDE SEQUENCE [LARGE SCALE GENOMIC DNA]</scope>
    <source>
        <strain evidence="1 2">CTT3</strain>
    </source>
</reference>
<dbReference type="Gene3D" id="1.20.1500.10">
    <property type="entry name" value="YheA/YmcA-like"/>
    <property type="match status" value="1"/>
</dbReference>